<feature type="non-terminal residue" evidence="2">
    <location>
        <position position="279"/>
    </location>
</feature>
<protein>
    <submittedName>
        <fullName evidence="2">Sulfur oxidation protein SoxY</fullName>
    </submittedName>
</protein>
<feature type="compositionally biased region" description="Low complexity" evidence="1">
    <location>
        <begin position="187"/>
        <end position="197"/>
    </location>
</feature>
<evidence type="ECO:0000256" key="1">
    <source>
        <dbReference type="SAM" id="MobiDB-lite"/>
    </source>
</evidence>
<feature type="compositionally biased region" description="Basic residues" evidence="1">
    <location>
        <begin position="49"/>
        <end position="74"/>
    </location>
</feature>
<dbReference type="AlphaFoldDB" id="A0A6J4JJX1"/>
<sequence>GSTPRKASPARRCAQPPLARARHRPGARHRTGRNPPPRRALARPEGSHLRRPPHRARGRRPHPGRPNPRARRRRSADLAVPLRRRRAAGASHPLGHRREPVARRRRVPRRPGRRPAGALRPREGGRLHLDARRGGVRGRPTPGNGAVREGRRRLLRARGHRPPRRARADGPHADGAPRRPADRAGARRAGPNRGQPPQHLRAADRPALPPQHPGGIRPRPPRALPRRRGAARGMRHLHRREPHLRLRPGRGSGRRAAGGSGRQPRPPLRLRLDRRRLGV</sequence>
<organism evidence="2">
    <name type="scientific">uncultured Acetobacteraceae bacterium</name>
    <dbReference type="NCBI Taxonomy" id="169975"/>
    <lineage>
        <taxon>Bacteria</taxon>
        <taxon>Pseudomonadati</taxon>
        <taxon>Pseudomonadota</taxon>
        <taxon>Alphaproteobacteria</taxon>
        <taxon>Acetobacterales</taxon>
        <taxon>Acetobacteraceae</taxon>
        <taxon>environmental samples</taxon>
    </lineage>
</organism>
<accession>A0A6J4JJX1</accession>
<feature type="compositionally biased region" description="Basic residues" evidence="1">
    <location>
        <begin position="103"/>
        <end position="113"/>
    </location>
</feature>
<feature type="compositionally biased region" description="Basic residues" evidence="1">
    <location>
        <begin position="224"/>
        <end position="248"/>
    </location>
</feature>
<feature type="non-terminal residue" evidence="2">
    <location>
        <position position="1"/>
    </location>
</feature>
<feature type="compositionally biased region" description="Basic and acidic residues" evidence="1">
    <location>
        <begin position="120"/>
        <end position="133"/>
    </location>
</feature>
<gene>
    <name evidence="2" type="ORF">AVDCRST_MAG04-3618</name>
</gene>
<feature type="compositionally biased region" description="Basic residues" evidence="1">
    <location>
        <begin position="20"/>
        <end position="32"/>
    </location>
</feature>
<feature type="compositionally biased region" description="Basic and acidic residues" evidence="1">
    <location>
        <begin position="166"/>
        <end position="185"/>
    </location>
</feature>
<feature type="compositionally biased region" description="Basic residues" evidence="1">
    <location>
        <begin position="150"/>
        <end position="165"/>
    </location>
</feature>
<proteinExistence type="predicted"/>
<reference evidence="2" key="1">
    <citation type="submission" date="2020-02" db="EMBL/GenBank/DDBJ databases">
        <authorList>
            <person name="Meier V. D."/>
        </authorList>
    </citation>
    <scope>NUCLEOTIDE SEQUENCE</scope>
    <source>
        <strain evidence="2">AVDCRST_MAG04</strain>
    </source>
</reference>
<evidence type="ECO:0000313" key="2">
    <source>
        <dbReference type="EMBL" id="CAA9279410.1"/>
    </source>
</evidence>
<dbReference type="EMBL" id="CADCTL010000265">
    <property type="protein sequence ID" value="CAA9279410.1"/>
    <property type="molecule type" value="Genomic_DNA"/>
</dbReference>
<name>A0A6J4JJX1_9PROT</name>
<feature type="region of interest" description="Disordered" evidence="1">
    <location>
        <begin position="1"/>
        <end position="279"/>
    </location>
</feature>